<gene>
    <name evidence="19" type="primary">RvY_15197-1</name>
    <name evidence="19" type="synonym">RvY_15197.1</name>
    <name evidence="19" type="ORF">RvY_15197</name>
</gene>
<comment type="function">
    <text evidence="13">Cleaves C-terminal amino acids linked to proline in peptides such as angiotensin II, III and des-Arg9-bradykinin. This cleavage occurs at acidic pH, but enzymatic activity is retained with some substrates at neutral pH.</text>
</comment>
<dbReference type="GO" id="GO:0006508">
    <property type="term" value="P:proteolysis"/>
    <property type="evidence" value="ECO:0007669"/>
    <property type="project" value="UniProtKB-KW"/>
</dbReference>
<evidence type="ECO:0000256" key="14">
    <source>
        <dbReference type="ARBA" id="ARBA00066456"/>
    </source>
</evidence>
<dbReference type="InterPro" id="IPR008758">
    <property type="entry name" value="Peptidase_S28"/>
</dbReference>
<evidence type="ECO:0000256" key="7">
    <source>
        <dbReference type="ARBA" id="ARBA00022801"/>
    </source>
</evidence>
<evidence type="ECO:0000256" key="5">
    <source>
        <dbReference type="ARBA" id="ARBA00022670"/>
    </source>
</evidence>
<evidence type="ECO:0000313" key="19">
    <source>
        <dbReference type="EMBL" id="GAV05005.1"/>
    </source>
</evidence>
<dbReference type="Gene3D" id="3.40.50.1820">
    <property type="entry name" value="alpha/beta hydrolase"/>
    <property type="match status" value="1"/>
</dbReference>
<dbReference type="PANTHER" id="PTHR11010:SF38">
    <property type="entry name" value="LYSOSOMAL PRO-X CARBOXYPEPTIDASE"/>
    <property type="match status" value="1"/>
</dbReference>
<evidence type="ECO:0000256" key="9">
    <source>
        <dbReference type="ARBA" id="ARBA00023157"/>
    </source>
</evidence>
<keyword evidence="6 18" id="KW-0732">Signal</keyword>
<dbReference type="FunFam" id="1.20.120.980:FF:000002">
    <property type="entry name" value="lysosomal Pro-X carboxypeptidase"/>
    <property type="match status" value="1"/>
</dbReference>
<keyword evidence="4" id="KW-0121">Carboxypeptidase</keyword>
<organism evidence="19 20">
    <name type="scientific">Ramazzottius varieornatus</name>
    <name type="common">Water bear</name>
    <name type="synonym">Tardigrade</name>
    <dbReference type="NCBI Taxonomy" id="947166"/>
    <lineage>
        <taxon>Eukaryota</taxon>
        <taxon>Metazoa</taxon>
        <taxon>Ecdysozoa</taxon>
        <taxon>Tardigrada</taxon>
        <taxon>Eutardigrada</taxon>
        <taxon>Parachela</taxon>
        <taxon>Hypsibioidea</taxon>
        <taxon>Ramazzottiidae</taxon>
        <taxon>Ramazzottius</taxon>
    </lineage>
</organism>
<evidence type="ECO:0000313" key="20">
    <source>
        <dbReference type="Proteomes" id="UP000186922"/>
    </source>
</evidence>
<keyword evidence="10" id="KW-0325">Glycoprotein</keyword>
<keyword evidence="5" id="KW-0645">Protease</keyword>
<sequence>MASRIWAGLLWSSFFVVSLSAVAEGGQNIEDFVQKRPACKAKYFKQKLDHFSFRKQHVFEQRYVVCPEEWKEGGPILFYTGNEGDIMLFLNNTGFMFEMAKELSAMVIFAEHRYYGRSIPFDGKTLNATTLPWLTSTQALADYNDLIISLKSIINGAKNSPVIAVGGSYGGMLAAWMRMKYPATILGALSSSAPILQFGDTLPCNTFAQIATRDYQQASQTCVDTIKRSWGIIADLWRTQDGRDWLKDTFHICNALDNDKIKMEDFRVWLFAGWTYMAMTDYPYPTSFLKPLPGWPVKEACKFLNDGSHFQTDRALLKGIFKGISVYFNYTGAVKTCFNLSESSTGSALGEIQWDYQACSEVVIPDCTDGKTDMFYSRPWNKTEYAANCRKNFGVKTNFDAALREYGGSNLKYHSNIIFSNGQLDPWSGGGVLTAPSPTITVILIEDGAHHLDLRASHPKDPQSVIAARAQEVGIIKRWIKSAQTVENDLDDTW</sequence>
<comment type="catalytic activity">
    <reaction evidence="12">
        <text>Cleavage of a -Pro-|-Xaa bond to release a C-terminal amino acid.</text>
        <dbReference type="EC" id="3.4.16.2"/>
    </reaction>
</comment>
<protein>
    <recommendedName>
        <fullName evidence="15">Lysosomal Pro-X carboxypeptidase</fullName>
        <ecNumber evidence="14">3.4.16.2</ecNumber>
    </recommendedName>
    <alternativeName>
        <fullName evidence="17">Proline carboxypeptidase</fullName>
    </alternativeName>
    <alternativeName>
        <fullName evidence="16">Prolylcarboxypeptidase</fullName>
    </alternativeName>
</protein>
<reference evidence="19 20" key="1">
    <citation type="journal article" date="2016" name="Nat. Commun.">
        <title>Extremotolerant tardigrade genome and improved radiotolerance of human cultured cells by tardigrade-unique protein.</title>
        <authorList>
            <person name="Hashimoto T."/>
            <person name="Horikawa D.D."/>
            <person name="Saito Y."/>
            <person name="Kuwahara H."/>
            <person name="Kozuka-Hata H."/>
            <person name="Shin-I T."/>
            <person name="Minakuchi Y."/>
            <person name="Ohishi K."/>
            <person name="Motoyama A."/>
            <person name="Aizu T."/>
            <person name="Enomoto A."/>
            <person name="Kondo K."/>
            <person name="Tanaka S."/>
            <person name="Hara Y."/>
            <person name="Koshikawa S."/>
            <person name="Sagara H."/>
            <person name="Miura T."/>
            <person name="Yokobori S."/>
            <person name="Miyagawa K."/>
            <person name="Suzuki Y."/>
            <person name="Kubo T."/>
            <person name="Oyama M."/>
            <person name="Kohara Y."/>
            <person name="Fujiyama A."/>
            <person name="Arakawa K."/>
            <person name="Katayama T."/>
            <person name="Toyoda A."/>
            <person name="Kunieda T."/>
        </authorList>
    </citation>
    <scope>NUCLEOTIDE SEQUENCE [LARGE SCALE GENOMIC DNA]</scope>
    <source>
        <strain evidence="19 20">YOKOZUNA-1</strain>
    </source>
</reference>
<dbReference type="InterPro" id="IPR042269">
    <property type="entry name" value="Ser_carbopepase_S28_SKS"/>
</dbReference>
<dbReference type="Proteomes" id="UP000186922">
    <property type="component" value="Unassembled WGS sequence"/>
</dbReference>
<keyword evidence="11" id="KW-0458">Lysosome</keyword>
<evidence type="ECO:0000256" key="18">
    <source>
        <dbReference type="SAM" id="SignalP"/>
    </source>
</evidence>
<comment type="similarity">
    <text evidence="2">Belongs to the peptidase S28 family.</text>
</comment>
<keyword evidence="8" id="KW-0865">Zymogen</keyword>
<keyword evidence="9" id="KW-1015">Disulfide bond</keyword>
<evidence type="ECO:0000256" key="16">
    <source>
        <dbReference type="ARBA" id="ARBA00076475"/>
    </source>
</evidence>
<comment type="subcellular location">
    <subcellularLocation>
        <location evidence="1">Lysosome</location>
    </subcellularLocation>
</comment>
<dbReference type="OrthoDB" id="2130629at2759"/>
<dbReference type="GO" id="GO:0005764">
    <property type="term" value="C:lysosome"/>
    <property type="evidence" value="ECO:0007669"/>
    <property type="project" value="UniProtKB-SubCell"/>
</dbReference>
<dbReference type="GO" id="GO:0008239">
    <property type="term" value="F:dipeptidyl-peptidase activity"/>
    <property type="evidence" value="ECO:0007669"/>
    <property type="project" value="TreeGrafter"/>
</dbReference>
<dbReference type="AlphaFoldDB" id="A0A1D1VU18"/>
<dbReference type="Gene3D" id="1.20.120.980">
    <property type="entry name" value="Serine carboxypeptidase S28, SKS domain"/>
    <property type="match status" value="1"/>
</dbReference>
<accession>A0A1D1VU18</accession>
<evidence type="ECO:0000256" key="15">
    <source>
        <dbReference type="ARBA" id="ARBA00073691"/>
    </source>
</evidence>
<evidence type="ECO:0000256" key="8">
    <source>
        <dbReference type="ARBA" id="ARBA00023145"/>
    </source>
</evidence>
<evidence type="ECO:0000256" key="4">
    <source>
        <dbReference type="ARBA" id="ARBA00022645"/>
    </source>
</evidence>
<dbReference type="EC" id="3.4.16.2" evidence="14"/>
<dbReference type="PANTHER" id="PTHR11010">
    <property type="entry name" value="PROTEASE S28 PRO-X CARBOXYPEPTIDASE-RELATED"/>
    <property type="match status" value="1"/>
</dbReference>
<keyword evidence="7" id="KW-0378">Hydrolase</keyword>
<dbReference type="InterPro" id="IPR029058">
    <property type="entry name" value="AB_hydrolase_fold"/>
</dbReference>
<evidence type="ECO:0000256" key="10">
    <source>
        <dbReference type="ARBA" id="ARBA00023180"/>
    </source>
</evidence>
<keyword evidence="20" id="KW-1185">Reference proteome</keyword>
<dbReference type="SUPFAM" id="SSF53474">
    <property type="entry name" value="alpha/beta-Hydrolases"/>
    <property type="match status" value="1"/>
</dbReference>
<evidence type="ECO:0000256" key="12">
    <source>
        <dbReference type="ARBA" id="ARBA00052013"/>
    </source>
</evidence>
<dbReference type="GO" id="GO:0004185">
    <property type="term" value="F:serine-type carboxypeptidase activity"/>
    <property type="evidence" value="ECO:0007669"/>
    <property type="project" value="UniProtKB-EC"/>
</dbReference>
<dbReference type="STRING" id="947166.A0A1D1VU18"/>
<comment type="subunit">
    <text evidence="3">Homodimer.</text>
</comment>
<feature type="signal peptide" evidence="18">
    <location>
        <begin position="1"/>
        <end position="21"/>
    </location>
</feature>
<evidence type="ECO:0000256" key="3">
    <source>
        <dbReference type="ARBA" id="ARBA00011738"/>
    </source>
</evidence>
<proteinExistence type="inferred from homology"/>
<evidence type="ECO:0000256" key="17">
    <source>
        <dbReference type="ARBA" id="ARBA00076608"/>
    </source>
</evidence>
<dbReference type="EMBL" id="BDGG01000011">
    <property type="protein sequence ID" value="GAV05005.1"/>
    <property type="molecule type" value="Genomic_DNA"/>
</dbReference>
<evidence type="ECO:0000256" key="2">
    <source>
        <dbReference type="ARBA" id="ARBA00011079"/>
    </source>
</evidence>
<evidence type="ECO:0000256" key="6">
    <source>
        <dbReference type="ARBA" id="ARBA00022729"/>
    </source>
</evidence>
<comment type="caution">
    <text evidence="19">The sequence shown here is derived from an EMBL/GenBank/DDBJ whole genome shotgun (WGS) entry which is preliminary data.</text>
</comment>
<evidence type="ECO:0000256" key="1">
    <source>
        <dbReference type="ARBA" id="ARBA00004371"/>
    </source>
</evidence>
<name>A0A1D1VU18_RAMVA</name>
<evidence type="ECO:0000256" key="11">
    <source>
        <dbReference type="ARBA" id="ARBA00023228"/>
    </source>
</evidence>
<feature type="chain" id="PRO_5008898844" description="Lysosomal Pro-X carboxypeptidase" evidence="18">
    <location>
        <begin position="22"/>
        <end position="494"/>
    </location>
</feature>
<evidence type="ECO:0000256" key="13">
    <source>
        <dbReference type="ARBA" id="ARBA00059701"/>
    </source>
</evidence>
<dbReference type="Pfam" id="PF05577">
    <property type="entry name" value="Peptidase_S28"/>
    <property type="match status" value="1"/>
</dbReference>